<organism evidence="1 2">
    <name type="scientific">Chryseobacterium gallinarum</name>
    <dbReference type="NCBI Taxonomy" id="1324352"/>
    <lineage>
        <taxon>Bacteria</taxon>
        <taxon>Pseudomonadati</taxon>
        <taxon>Bacteroidota</taxon>
        <taxon>Flavobacteriia</taxon>
        <taxon>Flavobacteriales</taxon>
        <taxon>Weeksellaceae</taxon>
        <taxon>Chryseobacterium group</taxon>
        <taxon>Chryseobacterium</taxon>
    </lineage>
</organism>
<keyword evidence="2" id="KW-1185">Reference proteome</keyword>
<accession>A0ABX6KV66</accession>
<evidence type="ECO:0000313" key="1">
    <source>
        <dbReference type="EMBL" id="QIY92497.1"/>
    </source>
</evidence>
<dbReference type="Proteomes" id="UP000501570">
    <property type="component" value="Chromosome"/>
</dbReference>
<proteinExistence type="predicted"/>
<reference evidence="1 2" key="1">
    <citation type="submission" date="2019-09" db="EMBL/GenBank/DDBJ databases">
        <title>FDA dAtabase for Regulatory Grade micrObial Sequences (FDA-ARGOS): Supporting development and validation of Infectious Disease Dx tests.</title>
        <authorList>
            <person name="Sciortino C."/>
            <person name="Tallon L."/>
            <person name="Sadzewicz L."/>
            <person name="Vavikolanu K."/>
            <person name="Mehta A."/>
            <person name="Aluvathingal J."/>
            <person name="Nadendla S."/>
            <person name="Nandy P."/>
            <person name="Geyer C."/>
            <person name="Yan Y."/>
            <person name="Sichtig H."/>
        </authorList>
    </citation>
    <scope>NUCLEOTIDE SEQUENCE [LARGE SCALE GENOMIC DNA]</scope>
    <source>
        <strain evidence="1 2">FDAARGOS_636</strain>
    </source>
</reference>
<evidence type="ECO:0000313" key="2">
    <source>
        <dbReference type="Proteomes" id="UP000501570"/>
    </source>
</evidence>
<dbReference type="RefSeq" id="WP_168239416.1">
    <property type="nucleotide sequence ID" value="NZ_CP050995.1"/>
</dbReference>
<name>A0ABX6KV66_CHRGL</name>
<gene>
    <name evidence="1" type="ORF">FOB44_18380</name>
</gene>
<protein>
    <submittedName>
        <fullName evidence="1">Uncharacterized protein</fullName>
    </submittedName>
</protein>
<sequence length="257" mass="29493">MTTLNIVDSMLSAKDCQDAADEWSKCCSDFLRMKNLIPTHYVFEISAEHLQWMTGFKEYPEFCAAMGIYSNKLILILYPMDEKGVRIPLESYPYNNLCELGQDLKLQETQQYTIVKNAILSKDLQNINKNADMAFPVSAQPVLPQDKAIEAIEKWRYEGLDWLYREYKENNGEGIFKKFYVPTADLCLSDSTLTGITCSFGLRYNDVYGKMLVTLIFISFRVDLQNAESAEIISNTYDWAKPCPPVCRIPDAGMNNW</sequence>
<dbReference type="EMBL" id="CP050995">
    <property type="protein sequence ID" value="QIY92497.1"/>
    <property type="molecule type" value="Genomic_DNA"/>
</dbReference>